<sequence length="272" mass="29936">MKNFAPIAEDATTYREVRGLTRGLAVLRALNEMPGGVGSVTDLARHTGIHRTTVKRLLETLRGEGFVHQKDEGTFYSLGFEVRRLSEGYVAVDWIDQVAAPAMKDHLRALSWPSDLATPDGGFMIVRESTHRASLLSQHRATIGIRIPMLVSSLGRAWLSWCDVEEREATLALLRARTDAIGVLARDGDYVKRIIRETRKRGYSMNRGEWASEASVVAIGFPILVGHHAIGAINLVLQQNAVSDREIATRYVPRLRALSNEISAGVAGSVRG</sequence>
<reference evidence="6 7" key="1">
    <citation type="submission" date="2019-09" db="EMBL/GenBank/DDBJ databases">
        <title>Hydrogenophaga aromatica sp. nov., isolated from a para-xylene-degrading enrichment culture.</title>
        <authorList>
            <person name="Tancsics A."/>
            <person name="Banerjee S."/>
        </authorList>
    </citation>
    <scope>NUCLEOTIDE SEQUENCE [LARGE SCALE GENOMIC DNA]</scope>
    <source>
        <strain evidence="6 7">D2P1</strain>
    </source>
</reference>
<feature type="domain" description="IclR-ED" evidence="5">
    <location>
        <begin position="81"/>
        <end position="268"/>
    </location>
</feature>
<evidence type="ECO:0000256" key="2">
    <source>
        <dbReference type="ARBA" id="ARBA00023125"/>
    </source>
</evidence>
<keyword evidence="2 6" id="KW-0238">DNA-binding</keyword>
<keyword evidence="3" id="KW-0804">Transcription</keyword>
<dbReference type="Pfam" id="PF01614">
    <property type="entry name" value="IclR_C"/>
    <property type="match status" value="1"/>
</dbReference>
<dbReference type="InterPro" id="IPR014757">
    <property type="entry name" value="Tscrpt_reg_IclR_C"/>
</dbReference>
<dbReference type="GO" id="GO:0003700">
    <property type="term" value="F:DNA-binding transcription factor activity"/>
    <property type="evidence" value="ECO:0007669"/>
    <property type="project" value="TreeGrafter"/>
</dbReference>
<dbReference type="AlphaFoldDB" id="A0A7Y8KYH3"/>
<dbReference type="NCBIfam" id="NF007341">
    <property type="entry name" value="PRK09834.1-3"/>
    <property type="match status" value="1"/>
</dbReference>
<dbReference type="InterPro" id="IPR005471">
    <property type="entry name" value="Tscrpt_reg_IclR_N"/>
</dbReference>
<protein>
    <submittedName>
        <fullName evidence="6">DNA-binding transcriptional regulator</fullName>
    </submittedName>
</protein>
<keyword evidence="1" id="KW-0805">Transcription regulation</keyword>
<dbReference type="GO" id="GO:0003677">
    <property type="term" value="F:DNA binding"/>
    <property type="evidence" value="ECO:0007669"/>
    <property type="project" value="UniProtKB-KW"/>
</dbReference>
<dbReference type="RefSeq" id="WP_177136203.1">
    <property type="nucleotide sequence ID" value="NZ_VYGV01000012.1"/>
</dbReference>
<dbReference type="PROSITE" id="PS51078">
    <property type="entry name" value="ICLR_ED"/>
    <property type="match status" value="1"/>
</dbReference>
<accession>A0A7Y8KYH3</accession>
<dbReference type="SMART" id="SM00346">
    <property type="entry name" value="HTH_ICLR"/>
    <property type="match status" value="1"/>
</dbReference>
<dbReference type="InterPro" id="IPR029016">
    <property type="entry name" value="GAF-like_dom_sf"/>
</dbReference>
<keyword evidence="7" id="KW-1185">Reference proteome</keyword>
<dbReference type="InterPro" id="IPR036388">
    <property type="entry name" value="WH-like_DNA-bd_sf"/>
</dbReference>
<evidence type="ECO:0000313" key="6">
    <source>
        <dbReference type="EMBL" id="NWF46306.1"/>
    </source>
</evidence>
<feature type="domain" description="HTH iclR-type" evidence="4">
    <location>
        <begin position="17"/>
        <end position="80"/>
    </location>
</feature>
<dbReference type="InterPro" id="IPR050707">
    <property type="entry name" value="HTH_MetabolicPath_Reg"/>
</dbReference>
<dbReference type="Proteomes" id="UP000545507">
    <property type="component" value="Unassembled WGS sequence"/>
</dbReference>
<evidence type="ECO:0000256" key="1">
    <source>
        <dbReference type="ARBA" id="ARBA00023015"/>
    </source>
</evidence>
<proteinExistence type="predicted"/>
<name>A0A7Y8KYH3_9BURK</name>
<dbReference type="PANTHER" id="PTHR30136">
    <property type="entry name" value="HELIX-TURN-HELIX TRANSCRIPTIONAL REGULATOR, ICLR FAMILY"/>
    <property type="match status" value="1"/>
</dbReference>
<dbReference type="PANTHER" id="PTHR30136:SF23">
    <property type="entry name" value="DNA-BINDING TRANSCRIPTIONAL ACTIVATOR MHPR"/>
    <property type="match status" value="1"/>
</dbReference>
<evidence type="ECO:0000256" key="3">
    <source>
        <dbReference type="ARBA" id="ARBA00023163"/>
    </source>
</evidence>
<evidence type="ECO:0000259" key="4">
    <source>
        <dbReference type="PROSITE" id="PS51077"/>
    </source>
</evidence>
<dbReference type="EMBL" id="VYGV01000012">
    <property type="protein sequence ID" value="NWF46306.1"/>
    <property type="molecule type" value="Genomic_DNA"/>
</dbReference>
<dbReference type="Gene3D" id="3.30.450.40">
    <property type="match status" value="1"/>
</dbReference>
<comment type="caution">
    <text evidence="6">The sequence shown here is derived from an EMBL/GenBank/DDBJ whole genome shotgun (WGS) entry which is preliminary data.</text>
</comment>
<gene>
    <name evidence="6" type="ORF">F3K02_13750</name>
</gene>
<dbReference type="PROSITE" id="PS51077">
    <property type="entry name" value="HTH_ICLR"/>
    <property type="match status" value="1"/>
</dbReference>
<evidence type="ECO:0000313" key="7">
    <source>
        <dbReference type="Proteomes" id="UP000545507"/>
    </source>
</evidence>
<dbReference type="Gene3D" id="1.10.10.10">
    <property type="entry name" value="Winged helix-like DNA-binding domain superfamily/Winged helix DNA-binding domain"/>
    <property type="match status" value="1"/>
</dbReference>
<dbReference type="InterPro" id="IPR036390">
    <property type="entry name" value="WH_DNA-bd_sf"/>
</dbReference>
<dbReference type="Pfam" id="PF09339">
    <property type="entry name" value="HTH_IclR"/>
    <property type="match status" value="1"/>
</dbReference>
<organism evidence="6 7">
    <name type="scientific">Hydrogenophaga aromaticivorans</name>
    <dbReference type="NCBI Taxonomy" id="2610898"/>
    <lineage>
        <taxon>Bacteria</taxon>
        <taxon>Pseudomonadati</taxon>
        <taxon>Pseudomonadota</taxon>
        <taxon>Betaproteobacteria</taxon>
        <taxon>Burkholderiales</taxon>
        <taxon>Comamonadaceae</taxon>
        <taxon>Hydrogenophaga</taxon>
    </lineage>
</organism>
<dbReference type="SUPFAM" id="SSF46785">
    <property type="entry name" value="Winged helix' DNA-binding domain"/>
    <property type="match status" value="1"/>
</dbReference>
<dbReference type="GO" id="GO:0045892">
    <property type="term" value="P:negative regulation of DNA-templated transcription"/>
    <property type="evidence" value="ECO:0007669"/>
    <property type="project" value="TreeGrafter"/>
</dbReference>
<evidence type="ECO:0000259" key="5">
    <source>
        <dbReference type="PROSITE" id="PS51078"/>
    </source>
</evidence>
<dbReference type="SUPFAM" id="SSF55781">
    <property type="entry name" value="GAF domain-like"/>
    <property type="match status" value="1"/>
</dbReference>